<dbReference type="Pfam" id="PF25925">
    <property type="entry name" value="DUF7970"/>
    <property type="match status" value="1"/>
</dbReference>
<protein>
    <submittedName>
        <fullName evidence="1">Uncharacterized protein</fullName>
    </submittedName>
</protein>
<reference evidence="2" key="1">
    <citation type="journal article" date="2019" name="Int. J. Syst. Evol. Microbiol.">
        <title>The Global Catalogue of Microorganisms (GCM) 10K type strain sequencing project: providing services to taxonomists for standard genome sequencing and annotation.</title>
        <authorList>
            <consortium name="The Broad Institute Genomics Platform"/>
            <consortium name="The Broad Institute Genome Sequencing Center for Infectious Disease"/>
            <person name="Wu L."/>
            <person name="Ma J."/>
        </authorList>
    </citation>
    <scope>NUCLEOTIDE SEQUENCE [LARGE SCALE GENOMIC DNA]</scope>
    <source>
        <strain evidence="2">JCM 10083</strain>
    </source>
</reference>
<organism evidence="1 2">
    <name type="scientific">Streptosporangium amethystogenes subsp. fukuiense</name>
    <dbReference type="NCBI Taxonomy" id="698418"/>
    <lineage>
        <taxon>Bacteria</taxon>
        <taxon>Bacillati</taxon>
        <taxon>Actinomycetota</taxon>
        <taxon>Actinomycetes</taxon>
        <taxon>Streptosporangiales</taxon>
        <taxon>Streptosporangiaceae</taxon>
        <taxon>Streptosporangium</taxon>
    </lineage>
</organism>
<sequence>MAQRPPVGRLLVSPAVVQEVDEKRIDVIMATRMELTKTVIHDAIVRVGLRHLDEVAALLTTPPGDQR</sequence>
<dbReference type="InterPro" id="IPR058276">
    <property type="entry name" value="DUF7970"/>
</dbReference>
<evidence type="ECO:0000313" key="2">
    <source>
        <dbReference type="Proteomes" id="UP001596514"/>
    </source>
</evidence>
<keyword evidence="2" id="KW-1185">Reference proteome</keyword>
<dbReference type="Proteomes" id="UP001596514">
    <property type="component" value="Unassembled WGS sequence"/>
</dbReference>
<evidence type="ECO:0000313" key="1">
    <source>
        <dbReference type="EMBL" id="MFC7607228.1"/>
    </source>
</evidence>
<dbReference type="EMBL" id="JBHTEE010000002">
    <property type="protein sequence ID" value="MFC7607228.1"/>
    <property type="molecule type" value="Genomic_DNA"/>
</dbReference>
<accession>A0ABW2TGV1</accession>
<proteinExistence type="predicted"/>
<name>A0ABW2TGV1_9ACTN</name>
<dbReference type="RefSeq" id="WP_386369050.1">
    <property type="nucleotide sequence ID" value="NZ_JBHTEE010000002.1"/>
</dbReference>
<gene>
    <name evidence="1" type="ORF">ACFQVD_44780</name>
</gene>
<comment type="caution">
    <text evidence="1">The sequence shown here is derived from an EMBL/GenBank/DDBJ whole genome shotgun (WGS) entry which is preliminary data.</text>
</comment>